<accession>A0A1L7NNQ6</accession>
<dbReference type="Proteomes" id="UP000218731">
    <property type="component" value="Plasmid pKF715A"/>
</dbReference>
<reference evidence="1 2" key="1">
    <citation type="submission" date="2015-11" db="EMBL/GenBank/DDBJ databases">
        <title>Complete genome sequencing of a biphenyl-degrading bacterium, Pseudomonas putida KF715 (=NBRC110667).</title>
        <authorList>
            <person name="Suenaga H."/>
            <person name="Fujihara N."/>
            <person name="Watanabe T."/>
            <person name="Hirose J."/>
            <person name="Kimura N."/>
            <person name="Yamazoe A."/>
            <person name="Hosoyama A."/>
            <person name="Shimodaira J."/>
            <person name="Furukawa K."/>
        </authorList>
    </citation>
    <scope>NUCLEOTIDE SEQUENCE [LARGE SCALE GENOMIC DNA]</scope>
    <source>
        <strain evidence="1 2">KF715</strain>
        <plasmid evidence="2">Plasmid pkf715a dna</plasmid>
    </source>
</reference>
<dbReference type="AlphaFoldDB" id="A0A1L7NNQ6"/>
<sequence length="115" mass="12885">MGNPPQTPILQPVQLHEKKLEIDSSANDSCDRDADAVFSFCSQEIAALLGNDFLTKLPREVLAEFCLASVKHNHPTAELLYKIIINFMLAYSNPTAHEDSLKAFDFLDYLTDREG</sequence>
<dbReference type="EMBL" id="AP015030">
    <property type="protein sequence ID" value="BAW27067.1"/>
    <property type="molecule type" value="Genomic_DNA"/>
</dbReference>
<evidence type="ECO:0000313" key="2">
    <source>
        <dbReference type="Proteomes" id="UP000218731"/>
    </source>
</evidence>
<gene>
    <name evidence="1" type="ORF">KF715C_pA5620</name>
</gene>
<keyword evidence="1" id="KW-0614">Plasmid</keyword>
<proteinExistence type="predicted"/>
<organism evidence="1 2">
    <name type="scientific">Pseudomonas putida</name>
    <name type="common">Arthrobacter siderocapsulatus</name>
    <dbReference type="NCBI Taxonomy" id="303"/>
    <lineage>
        <taxon>Bacteria</taxon>
        <taxon>Pseudomonadati</taxon>
        <taxon>Pseudomonadota</taxon>
        <taxon>Gammaproteobacteria</taxon>
        <taxon>Pseudomonadales</taxon>
        <taxon>Pseudomonadaceae</taxon>
        <taxon>Pseudomonas</taxon>
    </lineage>
</organism>
<name>A0A1L7NNQ6_PSEPU</name>
<protein>
    <submittedName>
        <fullName evidence="1">Uncharacterized protein</fullName>
    </submittedName>
</protein>
<evidence type="ECO:0000313" key="1">
    <source>
        <dbReference type="EMBL" id="BAW27067.1"/>
    </source>
</evidence>
<dbReference type="RefSeq" id="WP_096427147.1">
    <property type="nucleotide sequence ID" value="NZ_AP015030.1"/>
</dbReference>
<geneLocation type="plasmid" evidence="2">
    <name>pkf715a dna</name>
</geneLocation>